<dbReference type="AlphaFoldDB" id="A0A3Q4BT24"/>
<sequence length="173" mass="18974">IEAIISAAETGFTGSLVGSSIPCEHSRSRLAAYMGTMTGCFFCPTLTMFRVSMPRQQSSTLLQWEPPHWYLRPNASWMSWSCVHTPPWVDLVFRDATSSSTAGTARPDSDACRGHSSRNTLNVLNDSTTLEAVKFSNDSVQQCGSLNPSQCGTVKNLKEQHFTPSPVMLLVLN</sequence>
<dbReference type="Ensembl" id="ENSMMOT00000025013.1">
    <property type="protein sequence ID" value="ENSMMOP00000024602.1"/>
    <property type="gene ID" value="ENSMMOG00000018704.1"/>
</dbReference>
<organism evidence="1 2">
    <name type="scientific">Mola mola</name>
    <name type="common">Ocean sunfish</name>
    <name type="synonym">Tetraodon mola</name>
    <dbReference type="NCBI Taxonomy" id="94237"/>
    <lineage>
        <taxon>Eukaryota</taxon>
        <taxon>Metazoa</taxon>
        <taxon>Chordata</taxon>
        <taxon>Craniata</taxon>
        <taxon>Vertebrata</taxon>
        <taxon>Euteleostomi</taxon>
        <taxon>Actinopterygii</taxon>
        <taxon>Neopterygii</taxon>
        <taxon>Teleostei</taxon>
        <taxon>Neoteleostei</taxon>
        <taxon>Acanthomorphata</taxon>
        <taxon>Eupercaria</taxon>
        <taxon>Tetraodontiformes</taxon>
        <taxon>Molidae</taxon>
        <taxon>Mola</taxon>
    </lineage>
</organism>
<dbReference type="OMA" id="SSIPCEH"/>
<evidence type="ECO:0000313" key="2">
    <source>
        <dbReference type="Proteomes" id="UP000261620"/>
    </source>
</evidence>
<protein>
    <submittedName>
        <fullName evidence="1">Uncharacterized protein</fullName>
    </submittedName>
</protein>
<dbReference type="Proteomes" id="UP000261620">
    <property type="component" value="Unplaced"/>
</dbReference>
<accession>A0A3Q4BT24</accession>
<proteinExistence type="predicted"/>
<reference evidence="1" key="2">
    <citation type="submission" date="2025-09" db="UniProtKB">
        <authorList>
            <consortium name="Ensembl"/>
        </authorList>
    </citation>
    <scope>IDENTIFICATION</scope>
</reference>
<reference evidence="1" key="1">
    <citation type="submission" date="2025-08" db="UniProtKB">
        <authorList>
            <consortium name="Ensembl"/>
        </authorList>
    </citation>
    <scope>IDENTIFICATION</scope>
</reference>
<evidence type="ECO:0000313" key="1">
    <source>
        <dbReference type="Ensembl" id="ENSMMOP00000024602.1"/>
    </source>
</evidence>
<name>A0A3Q4BT24_MOLML</name>
<keyword evidence="2" id="KW-1185">Reference proteome</keyword>